<reference evidence="11" key="1">
    <citation type="journal article" date="2019" name="bioRxiv">
        <title>The Genome of the Zebra Mussel, Dreissena polymorpha: A Resource for Invasive Species Research.</title>
        <authorList>
            <person name="McCartney M.A."/>
            <person name="Auch B."/>
            <person name="Kono T."/>
            <person name="Mallez S."/>
            <person name="Zhang Y."/>
            <person name="Obille A."/>
            <person name="Becker A."/>
            <person name="Abrahante J.E."/>
            <person name="Garbe J."/>
            <person name="Badalamenti J.P."/>
            <person name="Herman A."/>
            <person name="Mangelson H."/>
            <person name="Liachko I."/>
            <person name="Sullivan S."/>
            <person name="Sone E.D."/>
            <person name="Koren S."/>
            <person name="Silverstein K.A.T."/>
            <person name="Beckman K.B."/>
            <person name="Gohl D.M."/>
        </authorList>
    </citation>
    <scope>NUCLEOTIDE SEQUENCE</scope>
    <source>
        <strain evidence="11">Duluth1</strain>
        <tissue evidence="11">Whole animal</tissue>
    </source>
</reference>
<feature type="disulfide bond" evidence="8">
    <location>
        <begin position="140"/>
        <end position="153"/>
    </location>
</feature>
<comment type="caution">
    <text evidence="8">Lacks conserved residue(s) required for the propagation of feature annotation.</text>
</comment>
<evidence type="ECO:0000256" key="3">
    <source>
        <dbReference type="ARBA" id="ARBA00022703"/>
    </source>
</evidence>
<dbReference type="EMBL" id="JAIWYP010000009">
    <property type="protein sequence ID" value="KAH3778445.1"/>
    <property type="molecule type" value="Genomic_DNA"/>
</dbReference>
<feature type="disulfide bond" evidence="8">
    <location>
        <begin position="143"/>
        <end position="161"/>
    </location>
</feature>
<name>A0A9D4IL73_DREPO</name>
<comment type="subcellular location">
    <subcellularLocation>
        <location evidence="1">Secreted</location>
    </subcellularLocation>
</comment>
<dbReference type="InterPro" id="IPR001368">
    <property type="entry name" value="TNFR/NGFR_Cys_rich_reg"/>
</dbReference>
<dbReference type="InterPro" id="IPR052459">
    <property type="entry name" value="TNFRSF_decoy_receptor"/>
</dbReference>
<keyword evidence="9" id="KW-1133">Transmembrane helix</keyword>
<comment type="caution">
    <text evidence="11">The sequence shown here is derived from an EMBL/GenBank/DDBJ whole genome shotgun (WGS) entry which is preliminary data.</text>
</comment>
<evidence type="ECO:0000313" key="12">
    <source>
        <dbReference type="Proteomes" id="UP000828390"/>
    </source>
</evidence>
<keyword evidence="3" id="KW-0053">Apoptosis</keyword>
<accession>A0A9D4IL73</accession>
<evidence type="ECO:0000256" key="2">
    <source>
        <dbReference type="ARBA" id="ARBA00022525"/>
    </source>
</evidence>
<dbReference type="GO" id="GO:0005576">
    <property type="term" value="C:extracellular region"/>
    <property type="evidence" value="ECO:0007669"/>
    <property type="project" value="UniProtKB-SubCell"/>
</dbReference>
<evidence type="ECO:0000256" key="1">
    <source>
        <dbReference type="ARBA" id="ARBA00004613"/>
    </source>
</evidence>
<sequence>MGSDIQCQPGTHWVADCATDGGSAVCKPCPEGFYISKYNLAWFCQKCSASCRNTNHGEQEEQREYVARNCTSTSDLKCQCRDGFWREPEMNGACRTVTSCGLGSGVKTIASENSDTVCEVCIHGETFSNSTSTKEKCLPCSICSNHQILKQPCTRTDDTVCIARSTDREKLSIGLGVGIALFLILCAACGCGLRAIWRSRSKNANTELRHVNGEHHELTRRNTNRHDETNGHARHEMLNETVGQSNEESVYEPVYEQDQQEVEDGAKGSQINEHAQCIAVETNELGQYDADDALKSELFMQEVYCALSAEMDSNYKTFFRRNGISERMISIIDLEESRVRDRCYKLFIDWAKKQEHIVSLPTYEVPLELIRRLTDMFQQDEDLNSSQTCIAILGRFEIKWCKLFKSSKANTFV</sequence>
<dbReference type="PROSITE" id="PS00652">
    <property type="entry name" value="TNFR_NGFR_1"/>
    <property type="match status" value="1"/>
</dbReference>
<dbReference type="Gene3D" id="2.10.50.10">
    <property type="entry name" value="Tumor Necrosis Factor Receptor, subunit A, domain 2"/>
    <property type="match status" value="3"/>
</dbReference>
<dbReference type="GO" id="GO:0006915">
    <property type="term" value="P:apoptotic process"/>
    <property type="evidence" value="ECO:0007669"/>
    <property type="project" value="UniProtKB-KW"/>
</dbReference>
<dbReference type="PROSITE" id="PS50050">
    <property type="entry name" value="TNFR_NGFR_2"/>
    <property type="match status" value="2"/>
</dbReference>
<keyword evidence="9" id="KW-0472">Membrane</keyword>
<dbReference type="SUPFAM" id="SSF57586">
    <property type="entry name" value="TNF receptor-like"/>
    <property type="match status" value="3"/>
</dbReference>
<feature type="transmembrane region" description="Helical" evidence="9">
    <location>
        <begin position="171"/>
        <end position="193"/>
    </location>
</feature>
<keyword evidence="2" id="KW-0964">Secreted</keyword>
<keyword evidence="4" id="KW-0732">Signal</keyword>
<evidence type="ECO:0000256" key="6">
    <source>
        <dbReference type="ARBA" id="ARBA00023157"/>
    </source>
</evidence>
<dbReference type="Proteomes" id="UP000828390">
    <property type="component" value="Unassembled WGS sequence"/>
</dbReference>
<keyword evidence="12" id="KW-1185">Reference proteome</keyword>
<evidence type="ECO:0000256" key="4">
    <source>
        <dbReference type="ARBA" id="ARBA00022729"/>
    </source>
</evidence>
<dbReference type="SMART" id="SM00208">
    <property type="entry name" value="TNFR"/>
    <property type="match status" value="3"/>
</dbReference>
<evidence type="ECO:0000256" key="9">
    <source>
        <dbReference type="SAM" id="Phobius"/>
    </source>
</evidence>
<dbReference type="PANTHER" id="PTHR23097:SF181">
    <property type="entry name" value="CASPASE-8-LIKE"/>
    <property type="match status" value="1"/>
</dbReference>
<feature type="domain" description="TNFR-Cys" evidence="10">
    <location>
        <begin position="120"/>
        <end position="161"/>
    </location>
</feature>
<feature type="repeat" description="TNFR-Cys" evidence="8">
    <location>
        <begin position="120"/>
        <end position="161"/>
    </location>
</feature>
<keyword evidence="5" id="KW-0677">Repeat</keyword>
<protein>
    <recommendedName>
        <fullName evidence="10">TNFR-Cys domain-containing protein</fullName>
    </recommendedName>
</protein>
<feature type="domain" description="TNFR-Cys" evidence="10">
    <location>
        <begin position="28"/>
        <end position="78"/>
    </location>
</feature>
<dbReference type="PANTHER" id="PTHR23097">
    <property type="entry name" value="TUMOR NECROSIS FACTOR RECEPTOR SUPERFAMILY MEMBER"/>
    <property type="match status" value="1"/>
</dbReference>
<evidence type="ECO:0000256" key="8">
    <source>
        <dbReference type="PROSITE-ProRule" id="PRU00206"/>
    </source>
</evidence>
<dbReference type="OrthoDB" id="6071331at2759"/>
<dbReference type="Pfam" id="PF00020">
    <property type="entry name" value="TNFR_c6"/>
    <property type="match status" value="2"/>
</dbReference>
<dbReference type="AlphaFoldDB" id="A0A9D4IL73"/>
<keyword evidence="7" id="KW-0325">Glycoprotein</keyword>
<gene>
    <name evidence="11" type="ORF">DPMN_179903</name>
</gene>
<keyword evidence="9" id="KW-0812">Transmembrane</keyword>
<reference evidence="11" key="2">
    <citation type="submission" date="2020-11" db="EMBL/GenBank/DDBJ databases">
        <authorList>
            <person name="McCartney M.A."/>
            <person name="Auch B."/>
            <person name="Kono T."/>
            <person name="Mallez S."/>
            <person name="Becker A."/>
            <person name="Gohl D.M."/>
            <person name="Silverstein K.A.T."/>
            <person name="Koren S."/>
            <person name="Bechman K.B."/>
            <person name="Herman A."/>
            <person name="Abrahante J.E."/>
            <person name="Garbe J."/>
        </authorList>
    </citation>
    <scope>NUCLEOTIDE SEQUENCE</scope>
    <source>
        <strain evidence="11">Duluth1</strain>
        <tissue evidence="11">Whole animal</tissue>
    </source>
</reference>
<keyword evidence="6 8" id="KW-1015">Disulfide bond</keyword>
<evidence type="ECO:0000259" key="10">
    <source>
        <dbReference type="PROSITE" id="PS50050"/>
    </source>
</evidence>
<feature type="repeat" description="TNFR-Cys" evidence="8">
    <location>
        <begin position="28"/>
        <end position="78"/>
    </location>
</feature>
<evidence type="ECO:0000256" key="5">
    <source>
        <dbReference type="ARBA" id="ARBA00022737"/>
    </source>
</evidence>
<organism evidence="11 12">
    <name type="scientific">Dreissena polymorpha</name>
    <name type="common">Zebra mussel</name>
    <name type="synonym">Mytilus polymorpha</name>
    <dbReference type="NCBI Taxonomy" id="45954"/>
    <lineage>
        <taxon>Eukaryota</taxon>
        <taxon>Metazoa</taxon>
        <taxon>Spiralia</taxon>
        <taxon>Lophotrochozoa</taxon>
        <taxon>Mollusca</taxon>
        <taxon>Bivalvia</taxon>
        <taxon>Autobranchia</taxon>
        <taxon>Heteroconchia</taxon>
        <taxon>Euheterodonta</taxon>
        <taxon>Imparidentia</taxon>
        <taxon>Neoheterodontei</taxon>
        <taxon>Myida</taxon>
        <taxon>Dreissenoidea</taxon>
        <taxon>Dreissenidae</taxon>
        <taxon>Dreissena</taxon>
    </lineage>
</organism>
<proteinExistence type="predicted"/>
<evidence type="ECO:0000313" key="11">
    <source>
        <dbReference type="EMBL" id="KAH3778445.1"/>
    </source>
</evidence>
<evidence type="ECO:0000256" key="7">
    <source>
        <dbReference type="ARBA" id="ARBA00023180"/>
    </source>
</evidence>
<feature type="disulfide bond" evidence="8">
    <location>
        <begin position="29"/>
        <end position="44"/>
    </location>
</feature>